<dbReference type="RefSeq" id="WP_162659217.1">
    <property type="nucleotide sequence ID" value="NZ_LR593887.1"/>
</dbReference>
<gene>
    <name evidence="4" type="ORF">GMBLW1_51040</name>
</gene>
<dbReference type="SMART" id="SM00320">
    <property type="entry name" value="WD40"/>
    <property type="match status" value="8"/>
</dbReference>
<feature type="repeat" description="WD" evidence="3">
    <location>
        <begin position="276"/>
        <end position="312"/>
    </location>
</feature>
<dbReference type="InParanoid" id="A0A6C2YSP1"/>
<keyword evidence="5" id="KW-1185">Reference proteome</keyword>
<dbReference type="EMBL" id="LR586016">
    <property type="protein sequence ID" value="VIP04089.1"/>
    <property type="molecule type" value="Genomic_DNA"/>
</dbReference>
<dbReference type="KEGG" id="tim:GMBLW1_51040"/>
<dbReference type="Proteomes" id="UP000464378">
    <property type="component" value="Chromosome"/>
</dbReference>
<dbReference type="Gene3D" id="2.130.10.10">
    <property type="entry name" value="YVTN repeat-like/Quinoprotein amine dehydrogenase"/>
    <property type="match status" value="2"/>
</dbReference>
<keyword evidence="1 3" id="KW-0853">WD repeat</keyword>
<name>A0A6C2YSP1_9BACT</name>
<dbReference type="InterPro" id="IPR015943">
    <property type="entry name" value="WD40/YVTN_repeat-like_dom_sf"/>
</dbReference>
<proteinExistence type="predicted"/>
<reference evidence="4" key="1">
    <citation type="submission" date="2019-04" db="EMBL/GenBank/DDBJ databases">
        <authorList>
            <consortium name="Science for Life Laboratories"/>
        </authorList>
    </citation>
    <scope>NUCLEOTIDE SEQUENCE</scope>
    <source>
        <strain evidence="4">MBLW1</strain>
    </source>
</reference>
<dbReference type="AlphaFoldDB" id="A0A6C2YSP1"/>
<evidence type="ECO:0000313" key="4">
    <source>
        <dbReference type="EMBL" id="VIP04089.1"/>
    </source>
</evidence>
<sequence length="346" mass="37710">MSRLSQWLQSSSADWQPLGSSELPDHVIALAWSPNGAYLAAATVSGPIAVLDGTTGREVERVRGHGFGTTAVDWLDERTWLSAGQDGQIHRWEIGNHSPVQSWDGGAKWVERLAVSRCRQFVASGAGRQLRIWNRHGELLQSADDHASTVADLAWRPHQTQVATAAFGGIRLYSPKLAQPVQSHAWKGSVLRIAWSPDGNYLATGDQDSTVHFWIAATGEDLQMWGYPTKVLQLSWDPTSRYLATGGSNQITIWDCSGRGPEGTKPLALRGHDPRSSIAALAFQHRGPKLVSGATDGRVILWQPNKGSQLLRQHVIGPAITQISWAGDDRRVAVGTEIGTVAIYRV</sequence>
<dbReference type="PROSITE" id="PS50294">
    <property type="entry name" value="WD_REPEATS_REGION"/>
    <property type="match status" value="1"/>
</dbReference>
<dbReference type="EMBL" id="LR593887">
    <property type="protein sequence ID" value="VTS05545.1"/>
    <property type="molecule type" value="Genomic_DNA"/>
</dbReference>
<dbReference type="InterPro" id="IPR001680">
    <property type="entry name" value="WD40_rpt"/>
</dbReference>
<dbReference type="PANTHER" id="PTHR19848:SF8">
    <property type="entry name" value="F-BOX AND WD REPEAT DOMAIN CONTAINING 7"/>
    <property type="match status" value="1"/>
</dbReference>
<keyword evidence="2" id="KW-0677">Repeat</keyword>
<feature type="repeat" description="WD" evidence="3">
    <location>
        <begin position="183"/>
        <end position="224"/>
    </location>
</feature>
<evidence type="ECO:0000313" key="5">
    <source>
        <dbReference type="Proteomes" id="UP000464378"/>
    </source>
</evidence>
<evidence type="ECO:0000256" key="1">
    <source>
        <dbReference type="ARBA" id="ARBA00022574"/>
    </source>
</evidence>
<dbReference type="PANTHER" id="PTHR19848">
    <property type="entry name" value="WD40 REPEAT PROTEIN"/>
    <property type="match status" value="1"/>
</dbReference>
<accession>A0A6C2YSP1</accession>
<dbReference type="Pfam" id="PF00400">
    <property type="entry name" value="WD40"/>
    <property type="match status" value="6"/>
</dbReference>
<dbReference type="SUPFAM" id="SSF50978">
    <property type="entry name" value="WD40 repeat-like"/>
    <property type="match status" value="1"/>
</dbReference>
<evidence type="ECO:0000256" key="3">
    <source>
        <dbReference type="PROSITE-ProRule" id="PRU00221"/>
    </source>
</evidence>
<evidence type="ECO:0000256" key="2">
    <source>
        <dbReference type="ARBA" id="ARBA00022737"/>
    </source>
</evidence>
<dbReference type="InterPro" id="IPR036322">
    <property type="entry name" value="WD40_repeat_dom_sf"/>
</dbReference>
<organism evidence="4">
    <name type="scientific">Tuwongella immobilis</name>
    <dbReference type="NCBI Taxonomy" id="692036"/>
    <lineage>
        <taxon>Bacteria</taxon>
        <taxon>Pseudomonadati</taxon>
        <taxon>Planctomycetota</taxon>
        <taxon>Planctomycetia</taxon>
        <taxon>Gemmatales</taxon>
        <taxon>Gemmataceae</taxon>
        <taxon>Tuwongella</taxon>
    </lineage>
</organism>
<protein>
    <submittedName>
        <fullName evidence="4">Uncharacterized protein</fullName>
    </submittedName>
</protein>
<dbReference type="PROSITE" id="PS50082">
    <property type="entry name" value="WD_REPEATS_2"/>
    <property type="match status" value="2"/>
</dbReference>